<reference evidence="12" key="2">
    <citation type="submission" date="2017-02" db="EMBL/GenBank/DDBJ databases">
        <title>Sunflower complete genome.</title>
        <authorList>
            <person name="Langlade N."/>
            <person name="Munos S."/>
        </authorList>
    </citation>
    <scope>NUCLEOTIDE SEQUENCE [LARGE SCALE GENOMIC DNA]</scope>
    <source>
        <tissue evidence="12">Leaves</tissue>
    </source>
</reference>
<feature type="transmembrane region" description="Helical" evidence="10">
    <location>
        <begin position="127"/>
        <end position="146"/>
    </location>
</feature>
<feature type="transmembrane region" description="Helical" evidence="10">
    <location>
        <begin position="311"/>
        <end position="330"/>
    </location>
</feature>
<sequence>MQESDIKWESRWDPYLLIDDDQIHWFPILNSLMNVLIVLAGVAAGMSATLYRTISNYNQPGSLEEAHEATGWQLVHTDVFRPPVNSELLCVSVGTGFQIFGMIVLTVIFGSLGFISTSNTGGLMTDVILLWAVLGFDGGFSMARLYKTFQGSEWIKTTLKTASMFPGLVFCIVVVLNVVKWSDGSWGPLPLHDMFVFAVLWFAVSLPLVFLGSYIGFKLPEIKAPVITNEIPREIPEQKSSFFLIMMGGIIPFVVVFNVLFPTLTFITSPKFYYIFGLVLVVLIMTSVEVTILLCYIQLCREDYLWWWRSYLTAGSSAFYLFIYATFYYFTKLNITELVPSVLYFGYMLIACLVLFVLTGTIGFWACFILTHLLYSSVKIV</sequence>
<dbReference type="EMBL" id="CM007892">
    <property type="protein sequence ID" value="OTG30509.1"/>
    <property type="molecule type" value="Genomic_DNA"/>
</dbReference>
<evidence type="ECO:0000256" key="1">
    <source>
        <dbReference type="ARBA" id="ARBA00004337"/>
    </source>
</evidence>
<evidence type="ECO:0000256" key="6">
    <source>
        <dbReference type="ARBA" id="ARBA00022753"/>
    </source>
</evidence>
<feature type="transmembrane region" description="Helical" evidence="10">
    <location>
        <begin position="32"/>
        <end position="51"/>
    </location>
</feature>
<evidence type="ECO:0000256" key="10">
    <source>
        <dbReference type="RuleBase" id="RU363079"/>
    </source>
</evidence>
<keyword evidence="6" id="KW-0967">Endosome</keyword>
<accession>A0A251V5D8</accession>
<dbReference type="Proteomes" id="UP000215914">
    <property type="component" value="Chromosome 3"/>
</dbReference>
<dbReference type="AlphaFoldDB" id="A0A251V5D8"/>
<evidence type="ECO:0000313" key="11">
    <source>
        <dbReference type="EMBL" id="KAF5813040.1"/>
    </source>
</evidence>
<evidence type="ECO:0000256" key="9">
    <source>
        <dbReference type="ARBA" id="ARBA00023136"/>
    </source>
</evidence>
<dbReference type="PANTHER" id="PTHR10766:SF154">
    <property type="entry name" value="TRANSMEMBRANE 9 SUPERFAMILY MEMBER 10"/>
    <property type="match status" value="1"/>
</dbReference>
<dbReference type="PANTHER" id="PTHR10766">
    <property type="entry name" value="TRANSMEMBRANE 9 SUPERFAMILY PROTEIN"/>
    <property type="match status" value="1"/>
</dbReference>
<dbReference type="GO" id="GO:0072657">
    <property type="term" value="P:protein localization to membrane"/>
    <property type="evidence" value="ECO:0000318"/>
    <property type="project" value="GO_Central"/>
</dbReference>
<proteinExistence type="inferred from homology"/>
<comment type="similarity">
    <text evidence="3 10">Belongs to the nonaspanin (TM9SF) (TC 9.A.2) family.</text>
</comment>
<dbReference type="Gramene" id="mRNA:HanXRQr2_Chr03g0093581">
    <property type="protein sequence ID" value="CDS:HanXRQr2_Chr03g0093581.1"/>
    <property type="gene ID" value="HanXRQr2_Chr03g0093581"/>
</dbReference>
<feature type="transmembrane region" description="Helical" evidence="10">
    <location>
        <begin position="273"/>
        <end position="299"/>
    </location>
</feature>
<evidence type="ECO:0000256" key="7">
    <source>
        <dbReference type="ARBA" id="ARBA00022989"/>
    </source>
</evidence>
<evidence type="ECO:0000313" key="12">
    <source>
        <dbReference type="EMBL" id="OTG30509.1"/>
    </source>
</evidence>
<keyword evidence="5" id="KW-0732">Signal</keyword>
<feature type="transmembrane region" description="Helical" evidence="10">
    <location>
        <begin position="194"/>
        <end position="217"/>
    </location>
</feature>
<dbReference type="GO" id="GO:0010008">
    <property type="term" value="C:endosome membrane"/>
    <property type="evidence" value="ECO:0007669"/>
    <property type="project" value="UniProtKB-SubCell"/>
</dbReference>
<evidence type="ECO:0000256" key="3">
    <source>
        <dbReference type="ARBA" id="ARBA00005227"/>
    </source>
</evidence>
<dbReference type="OMA" id="CREDYLW"/>
<comment type="subcellular location">
    <subcellularLocation>
        <location evidence="1">Endosome membrane</location>
        <topology evidence="1">Multi-pass membrane protein</topology>
    </subcellularLocation>
    <subcellularLocation>
        <location evidence="2">Golgi apparatus membrane</location>
        <topology evidence="2">Multi-pass membrane protein</topology>
    </subcellularLocation>
</comment>
<evidence type="ECO:0000256" key="8">
    <source>
        <dbReference type="ARBA" id="ARBA00023034"/>
    </source>
</evidence>
<reference evidence="11" key="3">
    <citation type="submission" date="2020-06" db="EMBL/GenBank/DDBJ databases">
        <title>Helianthus annuus Genome sequencing and assembly Release 2.</title>
        <authorList>
            <person name="Gouzy J."/>
            <person name="Langlade N."/>
            <person name="Munos S."/>
        </authorList>
    </citation>
    <scope>NUCLEOTIDE SEQUENCE</scope>
    <source>
        <tissue evidence="11">Leaves</tissue>
    </source>
</reference>
<evidence type="ECO:0000256" key="4">
    <source>
        <dbReference type="ARBA" id="ARBA00022692"/>
    </source>
</evidence>
<name>A0A251V5D8_HELAN</name>
<feature type="transmembrane region" description="Helical" evidence="10">
    <location>
        <begin position="242"/>
        <end position="261"/>
    </location>
</feature>
<dbReference type="GO" id="GO:0000139">
    <property type="term" value="C:Golgi membrane"/>
    <property type="evidence" value="ECO:0007669"/>
    <property type="project" value="UniProtKB-SubCell"/>
</dbReference>
<evidence type="ECO:0000256" key="5">
    <source>
        <dbReference type="ARBA" id="ARBA00022729"/>
    </source>
</evidence>
<keyword evidence="9 10" id="KW-0472">Membrane</keyword>
<dbReference type="GO" id="GO:0016020">
    <property type="term" value="C:membrane"/>
    <property type="evidence" value="ECO:0000318"/>
    <property type="project" value="GO_Central"/>
</dbReference>
<feature type="transmembrane region" description="Helical" evidence="10">
    <location>
        <begin position="342"/>
        <end position="375"/>
    </location>
</feature>
<feature type="transmembrane region" description="Helical" evidence="10">
    <location>
        <begin position="88"/>
        <end position="115"/>
    </location>
</feature>
<keyword evidence="13" id="KW-1185">Reference proteome</keyword>
<reference evidence="11 13" key="1">
    <citation type="journal article" date="2017" name="Nature">
        <title>The sunflower genome provides insights into oil metabolism, flowering and Asterid evolution.</title>
        <authorList>
            <person name="Badouin H."/>
            <person name="Gouzy J."/>
            <person name="Grassa C.J."/>
            <person name="Murat F."/>
            <person name="Staton S.E."/>
            <person name="Cottret L."/>
            <person name="Lelandais-Briere C."/>
            <person name="Owens G.L."/>
            <person name="Carrere S."/>
            <person name="Mayjonade B."/>
            <person name="Legrand L."/>
            <person name="Gill N."/>
            <person name="Kane N.C."/>
            <person name="Bowers J.E."/>
            <person name="Hubner S."/>
            <person name="Bellec A."/>
            <person name="Berard A."/>
            <person name="Berges H."/>
            <person name="Blanchet N."/>
            <person name="Boniface M.C."/>
            <person name="Brunel D."/>
            <person name="Catrice O."/>
            <person name="Chaidir N."/>
            <person name="Claudel C."/>
            <person name="Donnadieu C."/>
            <person name="Faraut T."/>
            <person name="Fievet G."/>
            <person name="Helmstetter N."/>
            <person name="King M."/>
            <person name="Knapp S.J."/>
            <person name="Lai Z."/>
            <person name="Le Paslier M.C."/>
            <person name="Lippi Y."/>
            <person name="Lorenzon L."/>
            <person name="Mandel J.R."/>
            <person name="Marage G."/>
            <person name="Marchand G."/>
            <person name="Marquand E."/>
            <person name="Bret-Mestries E."/>
            <person name="Morien E."/>
            <person name="Nambeesan S."/>
            <person name="Nguyen T."/>
            <person name="Pegot-Espagnet P."/>
            <person name="Pouilly N."/>
            <person name="Raftis F."/>
            <person name="Sallet E."/>
            <person name="Schiex T."/>
            <person name="Thomas J."/>
            <person name="Vandecasteele C."/>
            <person name="Vares D."/>
            <person name="Vear F."/>
            <person name="Vautrin S."/>
            <person name="Crespi M."/>
            <person name="Mangin B."/>
            <person name="Burke J.M."/>
            <person name="Salse J."/>
            <person name="Munos S."/>
            <person name="Vincourt P."/>
            <person name="Rieseberg L.H."/>
            <person name="Langlade N.B."/>
        </authorList>
    </citation>
    <scope>NUCLEOTIDE SEQUENCE [LARGE SCALE GENOMIC DNA]</scope>
    <source>
        <strain evidence="13">cv. SF193</strain>
        <tissue evidence="11">Leaves</tissue>
    </source>
</reference>
<evidence type="ECO:0000256" key="2">
    <source>
        <dbReference type="ARBA" id="ARBA00004653"/>
    </source>
</evidence>
<protein>
    <recommendedName>
        <fullName evidence="10">Transmembrane 9 superfamily member</fullName>
    </recommendedName>
</protein>
<feature type="transmembrane region" description="Helical" evidence="10">
    <location>
        <begin position="158"/>
        <end position="179"/>
    </location>
</feature>
<keyword evidence="8" id="KW-0333">Golgi apparatus</keyword>
<dbReference type="Pfam" id="PF02990">
    <property type="entry name" value="EMP70"/>
    <property type="match status" value="1"/>
</dbReference>
<gene>
    <name evidence="12" type="ORF">HannXRQ_Chr03g0065331</name>
    <name evidence="11" type="ORF">HanXRQr2_Chr03g0093581</name>
</gene>
<dbReference type="InParanoid" id="A0A251V5D8"/>
<dbReference type="EMBL" id="MNCJ02000318">
    <property type="protein sequence ID" value="KAF5813040.1"/>
    <property type="molecule type" value="Genomic_DNA"/>
</dbReference>
<keyword evidence="7 10" id="KW-1133">Transmembrane helix</keyword>
<keyword evidence="4 10" id="KW-0812">Transmembrane</keyword>
<organism evidence="12 13">
    <name type="scientific">Helianthus annuus</name>
    <name type="common">Common sunflower</name>
    <dbReference type="NCBI Taxonomy" id="4232"/>
    <lineage>
        <taxon>Eukaryota</taxon>
        <taxon>Viridiplantae</taxon>
        <taxon>Streptophyta</taxon>
        <taxon>Embryophyta</taxon>
        <taxon>Tracheophyta</taxon>
        <taxon>Spermatophyta</taxon>
        <taxon>Magnoliopsida</taxon>
        <taxon>eudicotyledons</taxon>
        <taxon>Gunneridae</taxon>
        <taxon>Pentapetalae</taxon>
        <taxon>asterids</taxon>
        <taxon>campanulids</taxon>
        <taxon>Asterales</taxon>
        <taxon>Asteraceae</taxon>
        <taxon>Asteroideae</taxon>
        <taxon>Heliantheae alliance</taxon>
        <taxon>Heliantheae</taxon>
        <taxon>Helianthus</taxon>
    </lineage>
</organism>
<evidence type="ECO:0000313" key="13">
    <source>
        <dbReference type="Proteomes" id="UP000215914"/>
    </source>
</evidence>
<dbReference type="InterPro" id="IPR004240">
    <property type="entry name" value="EMP70"/>
</dbReference>